<feature type="transmembrane region" description="Helical" evidence="2">
    <location>
        <begin position="195"/>
        <end position="217"/>
    </location>
</feature>
<comment type="caution">
    <text evidence="4">The sequence shown here is derived from an EMBL/GenBank/DDBJ whole genome shotgun (WGS) entry which is preliminary data.</text>
</comment>
<dbReference type="Gene3D" id="3.90.420.10">
    <property type="entry name" value="Oxidoreductase, molybdopterin-binding domain"/>
    <property type="match status" value="1"/>
</dbReference>
<sequence length="543" mass="56963">MNDSSSGTATTTARPATQPTGRPTIWWPALAGIVAGALTVSVAELLAALLVRSGHSQGTPSPVVALGQAFIDRTPLWLKNLAVSTFGTHDKQALLTGIAAVVVVVAAVAGIVAARHRVAGLLVVVAMAAVAGFAVLSRPKSSGTDLFPLVIGTVVGLFALSKLLDRWARSDLARADDPADTPSTRIDGDLARRSFLRALAGGGAFAVLAGVGAQVIAHASRAVQASRAALALPAPTGATPTPAQLAGLDVPGLSPMVTPPEDFYRIDTALSVPQLSTQDWHLRVHGMVEHEIRMTFADLLALPMIERQTTLTCVSNEVGGDLIGNQVWLGHPIRELLARAQPTQDADMVLSTSIDGFTAGTPLEALTDDHRDALLAVAMGGEPLPVEHGFPVRMVVPGLYGYVSATKWVVDLEVTRFDQAEGYWTPRGWSALGPIKTGSRIDVPRGKAKAGKVAVAGVAWAQHRGIERVEVRVDEGAWAPARLGDGGTADTWKQWVYEWDASPGKHTLQVRATDAQDDVQTGDEATPAPNGATGWHTVSVTIT</sequence>
<dbReference type="EMBL" id="JBHSRD010000008">
    <property type="protein sequence ID" value="MFC6009095.1"/>
    <property type="molecule type" value="Genomic_DNA"/>
</dbReference>
<feature type="transmembrane region" description="Helical" evidence="2">
    <location>
        <begin position="93"/>
        <end position="112"/>
    </location>
</feature>
<feature type="transmembrane region" description="Helical" evidence="2">
    <location>
        <begin position="118"/>
        <end position="137"/>
    </location>
</feature>
<feature type="region of interest" description="Disordered" evidence="1">
    <location>
        <begin position="516"/>
        <end position="543"/>
    </location>
</feature>
<reference evidence="5" key="1">
    <citation type="journal article" date="2019" name="Int. J. Syst. Evol. Microbiol.">
        <title>The Global Catalogue of Microorganisms (GCM) 10K type strain sequencing project: providing services to taxonomists for standard genome sequencing and annotation.</title>
        <authorList>
            <consortium name="The Broad Institute Genomics Platform"/>
            <consortium name="The Broad Institute Genome Sequencing Center for Infectious Disease"/>
            <person name="Wu L."/>
            <person name="Ma J."/>
        </authorList>
    </citation>
    <scope>NUCLEOTIDE SEQUENCE [LARGE SCALE GENOMIC DNA]</scope>
    <source>
        <strain evidence="5">KACC 14249</strain>
    </source>
</reference>
<accession>A0ABW1JIV4</accession>
<evidence type="ECO:0000313" key="4">
    <source>
        <dbReference type="EMBL" id="MFC6009095.1"/>
    </source>
</evidence>
<dbReference type="RefSeq" id="WP_345717623.1">
    <property type="nucleotide sequence ID" value="NZ_BAABFP010000007.1"/>
</dbReference>
<dbReference type="InterPro" id="IPR000572">
    <property type="entry name" value="OxRdtase_Mopterin-bd_dom"/>
</dbReference>
<dbReference type="Pfam" id="PF00174">
    <property type="entry name" value="Oxidored_molyb"/>
    <property type="match status" value="1"/>
</dbReference>
<gene>
    <name evidence="4" type="ORF">ACFQDO_18325</name>
</gene>
<dbReference type="PANTHER" id="PTHR19372:SF7">
    <property type="entry name" value="SULFITE OXIDASE, MITOCHONDRIAL"/>
    <property type="match status" value="1"/>
</dbReference>
<dbReference type="Proteomes" id="UP001596189">
    <property type="component" value="Unassembled WGS sequence"/>
</dbReference>
<dbReference type="Gene3D" id="2.60.40.650">
    <property type="match status" value="1"/>
</dbReference>
<evidence type="ECO:0000259" key="3">
    <source>
        <dbReference type="Pfam" id="PF00174"/>
    </source>
</evidence>
<dbReference type="InterPro" id="IPR036374">
    <property type="entry name" value="OxRdtase_Mopterin-bd_sf"/>
</dbReference>
<evidence type="ECO:0000256" key="1">
    <source>
        <dbReference type="SAM" id="MobiDB-lite"/>
    </source>
</evidence>
<feature type="transmembrane region" description="Helical" evidence="2">
    <location>
        <begin position="25"/>
        <end position="51"/>
    </location>
</feature>
<name>A0ABW1JIV4_9ACTN</name>
<organism evidence="4 5">
    <name type="scientific">Angustibacter luteus</name>
    <dbReference type="NCBI Taxonomy" id="658456"/>
    <lineage>
        <taxon>Bacteria</taxon>
        <taxon>Bacillati</taxon>
        <taxon>Actinomycetota</taxon>
        <taxon>Actinomycetes</taxon>
        <taxon>Kineosporiales</taxon>
        <taxon>Kineosporiaceae</taxon>
    </lineage>
</organism>
<dbReference type="InterPro" id="IPR014756">
    <property type="entry name" value="Ig_E-set"/>
</dbReference>
<keyword evidence="2" id="KW-0472">Membrane</keyword>
<proteinExistence type="predicted"/>
<evidence type="ECO:0000313" key="5">
    <source>
        <dbReference type="Proteomes" id="UP001596189"/>
    </source>
</evidence>
<keyword evidence="2" id="KW-0812">Transmembrane</keyword>
<dbReference type="SUPFAM" id="SSF56524">
    <property type="entry name" value="Oxidoreductase molybdopterin-binding domain"/>
    <property type="match status" value="1"/>
</dbReference>
<dbReference type="SUPFAM" id="SSF81296">
    <property type="entry name" value="E set domains"/>
    <property type="match status" value="1"/>
</dbReference>
<evidence type="ECO:0000256" key="2">
    <source>
        <dbReference type="SAM" id="Phobius"/>
    </source>
</evidence>
<protein>
    <submittedName>
        <fullName evidence="4">Molybdopterin-dependent oxidoreductase</fullName>
    </submittedName>
</protein>
<dbReference type="PANTHER" id="PTHR19372">
    <property type="entry name" value="SULFITE REDUCTASE"/>
    <property type="match status" value="1"/>
</dbReference>
<keyword evidence="2" id="KW-1133">Transmembrane helix</keyword>
<feature type="transmembrane region" description="Helical" evidence="2">
    <location>
        <begin position="146"/>
        <end position="164"/>
    </location>
</feature>
<feature type="domain" description="Oxidoreductase molybdopterin-binding" evidence="3">
    <location>
        <begin position="270"/>
        <end position="424"/>
    </location>
</feature>
<keyword evidence="5" id="KW-1185">Reference proteome</keyword>
<feature type="region of interest" description="Disordered" evidence="1">
    <location>
        <begin position="1"/>
        <end position="20"/>
    </location>
</feature>